<dbReference type="EnsemblPlants" id="AVESA.00010b.r2.3DG0519050.1">
    <property type="protein sequence ID" value="AVESA.00010b.r2.3DG0519050.1.CDS"/>
    <property type="gene ID" value="AVESA.00010b.r2.3DG0519050"/>
</dbReference>
<accession>A0ACD5VWR8</accession>
<evidence type="ECO:0000313" key="2">
    <source>
        <dbReference type="Proteomes" id="UP001732700"/>
    </source>
</evidence>
<organism evidence="1 2">
    <name type="scientific">Avena sativa</name>
    <name type="common">Oat</name>
    <dbReference type="NCBI Taxonomy" id="4498"/>
    <lineage>
        <taxon>Eukaryota</taxon>
        <taxon>Viridiplantae</taxon>
        <taxon>Streptophyta</taxon>
        <taxon>Embryophyta</taxon>
        <taxon>Tracheophyta</taxon>
        <taxon>Spermatophyta</taxon>
        <taxon>Magnoliopsida</taxon>
        <taxon>Liliopsida</taxon>
        <taxon>Poales</taxon>
        <taxon>Poaceae</taxon>
        <taxon>BOP clade</taxon>
        <taxon>Pooideae</taxon>
        <taxon>Poodae</taxon>
        <taxon>Poeae</taxon>
        <taxon>Poeae Chloroplast Group 1 (Aveneae type)</taxon>
        <taxon>Aveninae</taxon>
        <taxon>Avena</taxon>
    </lineage>
</organism>
<protein>
    <submittedName>
        <fullName evidence="1">Uncharacterized protein</fullName>
    </submittedName>
</protein>
<reference evidence="1" key="2">
    <citation type="submission" date="2025-09" db="UniProtKB">
        <authorList>
            <consortium name="EnsemblPlants"/>
        </authorList>
    </citation>
    <scope>IDENTIFICATION</scope>
</reference>
<proteinExistence type="predicted"/>
<reference evidence="1" key="1">
    <citation type="submission" date="2021-05" db="EMBL/GenBank/DDBJ databases">
        <authorList>
            <person name="Scholz U."/>
            <person name="Mascher M."/>
            <person name="Fiebig A."/>
        </authorList>
    </citation>
    <scope>NUCLEOTIDE SEQUENCE [LARGE SCALE GENOMIC DNA]</scope>
</reference>
<keyword evidence="2" id="KW-1185">Reference proteome</keyword>
<evidence type="ECO:0000313" key="1">
    <source>
        <dbReference type="EnsemblPlants" id="AVESA.00010b.r2.3DG0519050.1.CDS"/>
    </source>
</evidence>
<name>A0ACD5VWR8_AVESA</name>
<sequence>MLKQTNSYFCVFHLVRLVFQGKWTQALGYIFPRFLPLEPCWTPSLEARVLVKFLRVHQLFQSEVRSKFPGNWRAMNWRAMWAKAAKIVLNLANSTPEFKDRLLLPDGLMGPQNVLPIGFGFAPFRRKRQVKDHTRPREEHNRRMAYTYVKKRMSVPSSSHCSQELSPEIIDKQRDDWFVRIFEECIKAATCLELNQGSALQSSAREGDSVTGNFQPQTGDRLRPETQTPVPNHRRPSKMMTRTRAMVCGQELQLFVPGEYPCVRRLRYRRLLAFLRLQGYASTFVAMLKRTDYYFCVFHLARLMSQGLWDEALDYIFPRFLPLEPCSPPSLEATVLVKFLRVHRLFHLEVASKISRDWKPMWARAARIVQDLANTIPEFKDRLQLPDSLMGPQDILPIGFGFAPFRRRRHVKKCTRPTSKHAGEELTRRIANNYFDKRMSLPSSSSSHCRQELSPEIAAKARDDWFGRIFARKIP</sequence>
<dbReference type="Proteomes" id="UP001732700">
    <property type="component" value="Chromosome 3D"/>
</dbReference>